<evidence type="ECO:0000256" key="1">
    <source>
        <dbReference type="ARBA" id="ARBA00022737"/>
    </source>
</evidence>
<proteinExistence type="predicted"/>
<dbReference type="Proteomes" id="UP000027456">
    <property type="component" value="Unassembled WGS sequence"/>
</dbReference>
<dbReference type="PANTHER" id="PTHR16193:SF0">
    <property type="entry name" value="TETRATRICOPEPTIDE REPEAT PROTEIN 27"/>
    <property type="match status" value="1"/>
</dbReference>
<dbReference type="PANTHER" id="PTHR16193">
    <property type="entry name" value="TETRATRICOPEPTIDE REPEAT PROTEIN 27"/>
    <property type="match status" value="1"/>
</dbReference>
<name>A0A074S928_9AGAM</name>
<evidence type="ECO:0000256" key="2">
    <source>
        <dbReference type="ARBA" id="ARBA00022803"/>
    </source>
</evidence>
<dbReference type="OrthoDB" id="1936594at2759"/>
<organism evidence="3 4">
    <name type="scientific">Rhizoctonia solani 123E</name>
    <dbReference type="NCBI Taxonomy" id="1423351"/>
    <lineage>
        <taxon>Eukaryota</taxon>
        <taxon>Fungi</taxon>
        <taxon>Dikarya</taxon>
        <taxon>Basidiomycota</taxon>
        <taxon>Agaricomycotina</taxon>
        <taxon>Agaricomycetes</taxon>
        <taxon>Cantharellales</taxon>
        <taxon>Ceratobasidiaceae</taxon>
        <taxon>Rhizoctonia</taxon>
    </lineage>
</organism>
<dbReference type="STRING" id="1423351.A0A074S928"/>
<keyword evidence="2" id="KW-0802">TPR repeat</keyword>
<accession>A0A074S928</accession>
<sequence>MFIHGNFNGRPNSDFPHDQRLDLDNTTVKFVRLTLAVACLRAFLILGWAGPELDFNTLDVLAIPTPPSTPLTNDTLSTQAVSKLAASGEPAYHLATLPELIRIAQVILSSVPTYGCARKWAMEKELVDRFLNLGVAKSALEIYGRPEMWEEVVKCYRSIEQRDRAHEIVHDLLARRKVEADVVLARGRTNPYRHTTRSRDMVPPRRPRFLLIARALGDITLHEEKYSAANATALQPLLSRPWFLMGCAHVREEAWVEARGAFARCVGIDQDDGESWNNIASVYLRMDEKGLAATTDNKFTNKPLAFRTLKQGLRYSHENWRIRQNYIIVSINVGELYEACRALGRLAEP</sequence>
<evidence type="ECO:0000313" key="4">
    <source>
        <dbReference type="Proteomes" id="UP000027456"/>
    </source>
</evidence>
<evidence type="ECO:0000313" key="3">
    <source>
        <dbReference type="EMBL" id="KEP46542.1"/>
    </source>
</evidence>
<dbReference type="AlphaFoldDB" id="A0A074S928"/>
<dbReference type="HOGENOM" id="CLU_794886_0_0_1"/>
<dbReference type="InterPro" id="IPR011990">
    <property type="entry name" value="TPR-like_helical_dom_sf"/>
</dbReference>
<dbReference type="EMBL" id="AZST01001057">
    <property type="protein sequence ID" value="KEP46542.1"/>
    <property type="molecule type" value="Genomic_DNA"/>
</dbReference>
<gene>
    <name evidence="3" type="ORF">V565_193630</name>
</gene>
<reference evidence="3 4" key="1">
    <citation type="submission" date="2013-12" db="EMBL/GenBank/DDBJ databases">
        <authorList>
            <person name="Cubeta M."/>
            <person name="Pakala S."/>
            <person name="Fedorova N."/>
            <person name="Thomas E."/>
            <person name="Dean R."/>
            <person name="Jabaji S."/>
            <person name="Neate S."/>
            <person name="Toda T."/>
            <person name="Tavantzis S."/>
            <person name="Vilgalys R."/>
            <person name="Bharathan N."/>
            <person name="Pakala S."/>
            <person name="Losada L.S."/>
            <person name="Zafar N."/>
            <person name="Nierman W."/>
        </authorList>
    </citation>
    <scope>NUCLEOTIDE SEQUENCE [LARGE SCALE GENOMIC DNA]</scope>
    <source>
        <strain evidence="3 4">123E</strain>
    </source>
</reference>
<dbReference type="Gene3D" id="1.25.40.10">
    <property type="entry name" value="Tetratricopeptide repeat domain"/>
    <property type="match status" value="1"/>
</dbReference>
<dbReference type="InterPro" id="IPR044244">
    <property type="entry name" value="TTC27/Emw1"/>
</dbReference>
<keyword evidence="1" id="KW-0677">Repeat</keyword>
<dbReference type="SUPFAM" id="SSF48452">
    <property type="entry name" value="TPR-like"/>
    <property type="match status" value="1"/>
</dbReference>
<comment type="caution">
    <text evidence="3">The sequence shown here is derived from an EMBL/GenBank/DDBJ whole genome shotgun (WGS) entry which is preliminary data.</text>
</comment>
<protein>
    <submittedName>
        <fullName evidence="3">TPR-like protein</fullName>
    </submittedName>
</protein>
<keyword evidence="4" id="KW-1185">Reference proteome</keyword>